<dbReference type="Proteomes" id="UP000626786">
    <property type="component" value="Unassembled WGS sequence"/>
</dbReference>
<organism evidence="8 9">
    <name type="scientific">Sporosarcina quadrami</name>
    <dbReference type="NCBI Taxonomy" id="2762234"/>
    <lineage>
        <taxon>Bacteria</taxon>
        <taxon>Bacillati</taxon>
        <taxon>Bacillota</taxon>
        <taxon>Bacilli</taxon>
        <taxon>Bacillales</taxon>
        <taxon>Caryophanaceae</taxon>
        <taxon>Sporosarcina</taxon>
    </lineage>
</organism>
<dbReference type="PANTHER" id="PTHR38459">
    <property type="entry name" value="PROPHAGE BACTOPRENOL-LINKED GLUCOSE TRANSLOCASE HOMOLOG"/>
    <property type="match status" value="1"/>
</dbReference>
<accession>A0ABR8U703</accession>
<evidence type="ECO:0000256" key="5">
    <source>
        <dbReference type="ARBA" id="ARBA00023136"/>
    </source>
</evidence>
<evidence type="ECO:0000256" key="6">
    <source>
        <dbReference type="SAM" id="Phobius"/>
    </source>
</evidence>
<evidence type="ECO:0000259" key="7">
    <source>
        <dbReference type="Pfam" id="PF04138"/>
    </source>
</evidence>
<dbReference type="Pfam" id="PF04138">
    <property type="entry name" value="GtrA_DPMS_TM"/>
    <property type="match status" value="1"/>
</dbReference>
<evidence type="ECO:0000256" key="2">
    <source>
        <dbReference type="ARBA" id="ARBA00009399"/>
    </source>
</evidence>
<evidence type="ECO:0000313" key="9">
    <source>
        <dbReference type="Proteomes" id="UP000626786"/>
    </source>
</evidence>
<reference evidence="8 9" key="1">
    <citation type="submission" date="2020-08" db="EMBL/GenBank/DDBJ databases">
        <title>A Genomic Blueprint of the Chicken Gut Microbiome.</title>
        <authorList>
            <person name="Gilroy R."/>
            <person name="Ravi A."/>
            <person name="Getino M."/>
            <person name="Pursley I."/>
            <person name="Horton D.L."/>
            <person name="Alikhan N.-F."/>
            <person name="Baker D."/>
            <person name="Gharbi K."/>
            <person name="Hall N."/>
            <person name="Watson M."/>
            <person name="Adriaenssens E.M."/>
            <person name="Foster-Nyarko E."/>
            <person name="Jarju S."/>
            <person name="Secka A."/>
            <person name="Antonio M."/>
            <person name="Oren A."/>
            <person name="Chaudhuri R."/>
            <person name="La Ragione R.M."/>
            <person name="Hildebrand F."/>
            <person name="Pallen M.J."/>
        </authorList>
    </citation>
    <scope>NUCLEOTIDE SEQUENCE [LARGE SCALE GENOMIC DNA]</scope>
    <source>
        <strain evidence="8 9">Sa2YVA2</strain>
    </source>
</reference>
<feature type="transmembrane region" description="Helical" evidence="6">
    <location>
        <begin position="39"/>
        <end position="60"/>
    </location>
</feature>
<feature type="transmembrane region" description="Helical" evidence="6">
    <location>
        <begin position="12"/>
        <end position="33"/>
    </location>
</feature>
<feature type="domain" description="GtrA/DPMS transmembrane" evidence="7">
    <location>
        <begin position="11"/>
        <end position="119"/>
    </location>
</feature>
<comment type="caution">
    <text evidence="8">The sequence shown here is derived from an EMBL/GenBank/DDBJ whole genome shotgun (WGS) entry which is preliminary data.</text>
</comment>
<evidence type="ECO:0000256" key="1">
    <source>
        <dbReference type="ARBA" id="ARBA00004141"/>
    </source>
</evidence>
<keyword evidence="3 6" id="KW-0812">Transmembrane</keyword>
<comment type="similarity">
    <text evidence="2">Belongs to the GtrA family.</text>
</comment>
<proteinExistence type="inferred from homology"/>
<gene>
    <name evidence="8" type="ORF">H9649_04380</name>
</gene>
<comment type="subcellular location">
    <subcellularLocation>
        <location evidence="1">Membrane</location>
        <topology evidence="1">Multi-pass membrane protein</topology>
    </subcellularLocation>
</comment>
<keyword evidence="5 6" id="KW-0472">Membrane</keyword>
<feature type="transmembrane region" description="Helical" evidence="6">
    <location>
        <begin position="105"/>
        <end position="123"/>
    </location>
</feature>
<evidence type="ECO:0000256" key="3">
    <source>
        <dbReference type="ARBA" id="ARBA00022692"/>
    </source>
</evidence>
<keyword evidence="9" id="KW-1185">Reference proteome</keyword>
<sequence length="126" mass="14258">MRQFMDHEFNKFIVVGILNTGFYYSVYVVGLHVVILPYILAHIVAVFMSMIGSFFLNCYITFEVKPTWKRFINFPLTQLVNIVATLAMLFILVECFRINSSLAPIAALVVTVPITFVVTGKVMKAA</sequence>
<feature type="transmembrane region" description="Helical" evidence="6">
    <location>
        <begin position="72"/>
        <end position="93"/>
    </location>
</feature>
<evidence type="ECO:0000313" key="8">
    <source>
        <dbReference type="EMBL" id="MBD7983808.1"/>
    </source>
</evidence>
<protein>
    <submittedName>
        <fullName evidence="8">GtrA family protein</fullName>
    </submittedName>
</protein>
<dbReference type="InterPro" id="IPR007267">
    <property type="entry name" value="GtrA_DPMS_TM"/>
</dbReference>
<dbReference type="PANTHER" id="PTHR38459:SF1">
    <property type="entry name" value="PROPHAGE BACTOPRENOL-LINKED GLUCOSE TRANSLOCASE HOMOLOG"/>
    <property type="match status" value="1"/>
</dbReference>
<dbReference type="InterPro" id="IPR051401">
    <property type="entry name" value="GtrA_CellWall_Glycosyl"/>
</dbReference>
<keyword evidence="4 6" id="KW-1133">Transmembrane helix</keyword>
<name>A0ABR8U703_9BACL</name>
<dbReference type="EMBL" id="JACSQN010000003">
    <property type="protein sequence ID" value="MBD7983808.1"/>
    <property type="molecule type" value="Genomic_DNA"/>
</dbReference>
<evidence type="ECO:0000256" key="4">
    <source>
        <dbReference type="ARBA" id="ARBA00022989"/>
    </source>
</evidence>